<evidence type="ECO:0000313" key="1">
    <source>
        <dbReference type="EMBL" id="CAJ1402014.1"/>
    </source>
</evidence>
<sequence length="82" mass="8936">MVSPDRLGQLFPLLSTVQPYCAERLSAPVRPSAAELCRNGRARSAAVHCFVKMPRKPPFSRRGVLVGLGIRVASEESAVLIF</sequence>
<dbReference type="EMBL" id="CAUJNA010003438">
    <property type="protein sequence ID" value="CAJ1402014.1"/>
    <property type="molecule type" value="Genomic_DNA"/>
</dbReference>
<gene>
    <name evidence="1" type="ORF">EVOR1521_LOCUS25004</name>
</gene>
<organism evidence="1 2">
    <name type="scientific">Effrenium voratum</name>
    <dbReference type="NCBI Taxonomy" id="2562239"/>
    <lineage>
        <taxon>Eukaryota</taxon>
        <taxon>Sar</taxon>
        <taxon>Alveolata</taxon>
        <taxon>Dinophyceae</taxon>
        <taxon>Suessiales</taxon>
        <taxon>Symbiodiniaceae</taxon>
        <taxon>Effrenium</taxon>
    </lineage>
</organism>
<comment type="caution">
    <text evidence="1">The sequence shown here is derived from an EMBL/GenBank/DDBJ whole genome shotgun (WGS) entry which is preliminary data.</text>
</comment>
<evidence type="ECO:0000313" key="2">
    <source>
        <dbReference type="Proteomes" id="UP001178507"/>
    </source>
</evidence>
<name>A0AA36JAC3_9DINO</name>
<protein>
    <submittedName>
        <fullName evidence="1">Uncharacterized protein</fullName>
    </submittedName>
</protein>
<proteinExistence type="predicted"/>
<keyword evidence="2" id="KW-1185">Reference proteome</keyword>
<accession>A0AA36JAC3</accession>
<dbReference type="AlphaFoldDB" id="A0AA36JAC3"/>
<dbReference type="Proteomes" id="UP001178507">
    <property type="component" value="Unassembled WGS sequence"/>
</dbReference>
<reference evidence="1" key="1">
    <citation type="submission" date="2023-08" db="EMBL/GenBank/DDBJ databases">
        <authorList>
            <person name="Chen Y."/>
            <person name="Shah S."/>
            <person name="Dougan E. K."/>
            <person name="Thang M."/>
            <person name="Chan C."/>
        </authorList>
    </citation>
    <scope>NUCLEOTIDE SEQUENCE</scope>
</reference>